<dbReference type="GO" id="GO:0008270">
    <property type="term" value="F:zinc ion binding"/>
    <property type="evidence" value="ECO:0007669"/>
    <property type="project" value="InterPro"/>
</dbReference>
<feature type="binding site" evidence="11">
    <location>
        <position position="19"/>
    </location>
    <ligand>
        <name>5-methyltetrahydropteroyltri-L-glutamate</name>
        <dbReference type="ChEBI" id="CHEBI:58207"/>
    </ligand>
</feature>
<evidence type="ECO:0000259" key="15">
    <source>
        <dbReference type="Pfam" id="PF08267"/>
    </source>
</evidence>
<evidence type="ECO:0000256" key="7">
    <source>
        <dbReference type="ARBA" id="ARBA00022723"/>
    </source>
</evidence>
<feature type="binding site" evidence="10 11">
    <location>
        <begin position="435"/>
        <end position="437"/>
    </location>
    <ligand>
        <name>L-methionine</name>
        <dbReference type="ChEBI" id="CHEBI:57844"/>
    </ligand>
</feature>
<dbReference type="UniPathway" id="UPA00051">
    <property type="reaction ID" value="UER00082"/>
</dbReference>
<dbReference type="NCBIfam" id="TIGR01371">
    <property type="entry name" value="met_syn_B12ind"/>
    <property type="match status" value="1"/>
</dbReference>
<comment type="caution">
    <text evidence="16">The sequence shown here is derived from an EMBL/GenBank/DDBJ whole genome shotgun (WGS) entry which is preliminary data.</text>
</comment>
<dbReference type="InterPro" id="IPR013215">
    <property type="entry name" value="Cbl-indep_Met_Synth_N"/>
</dbReference>
<dbReference type="GO" id="GO:0003871">
    <property type="term" value="F:5-methyltetrahydropteroyltriglutamate-homocysteine S-methyltransferase activity"/>
    <property type="evidence" value="ECO:0007669"/>
    <property type="project" value="UniProtKB-UniRule"/>
</dbReference>
<dbReference type="Gene3D" id="3.20.20.210">
    <property type="match status" value="2"/>
</dbReference>
<dbReference type="Pfam" id="PF01717">
    <property type="entry name" value="Meth_synt_2"/>
    <property type="match status" value="1"/>
</dbReference>
<feature type="binding site" evidence="10">
    <location>
        <position position="112"/>
    </location>
    <ligand>
        <name>5-methyltetrahydropteroyltri-L-glutamate</name>
        <dbReference type="ChEBI" id="CHEBI:58207"/>
    </ligand>
</feature>
<feature type="binding site" evidence="12">
    <location>
        <position position="645"/>
    </location>
    <ligand>
        <name>Zn(2+)</name>
        <dbReference type="ChEBI" id="CHEBI:29105"/>
        <label>1</label>
        <note>catalytic</note>
    </ligand>
</feature>
<keyword evidence="8 10" id="KW-0862">Zinc</keyword>
<dbReference type="Pfam" id="PF08267">
    <property type="entry name" value="Meth_synt_1"/>
    <property type="match status" value="1"/>
</dbReference>
<proteinExistence type="inferred from homology"/>
<comment type="similarity">
    <text evidence="3 10">Belongs to the vitamin-B12 independent methionine synthase family.</text>
</comment>
<accession>A0A7C2BEI1</accession>
<feature type="binding site" evidence="10">
    <location>
        <position position="645"/>
    </location>
    <ligand>
        <name>Zn(2+)</name>
        <dbReference type="ChEBI" id="CHEBI:29105"/>
        <note>catalytic</note>
    </ligand>
</feature>
<dbReference type="EMBL" id="DSJL01000011">
    <property type="protein sequence ID" value="HEF65707.1"/>
    <property type="molecule type" value="Genomic_DNA"/>
</dbReference>
<keyword evidence="6 10" id="KW-0808">Transferase</keyword>
<keyword evidence="9 10" id="KW-0486">Methionine biosynthesis</keyword>
<feature type="binding site" evidence="10 11">
    <location>
        <position position="565"/>
    </location>
    <ligand>
        <name>5-methyltetrahydropteroyltri-L-glutamate</name>
        <dbReference type="ChEBI" id="CHEBI:58207"/>
    </ligand>
</feature>
<dbReference type="PANTHER" id="PTHR30519">
    <property type="entry name" value="5-METHYLTETRAHYDROPTEROYLTRIGLUTAMATE--HOMOCYSTEINE METHYLTRANSFERASE"/>
    <property type="match status" value="1"/>
</dbReference>
<dbReference type="HAMAP" id="MF_00172">
    <property type="entry name" value="Meth_synth"/>
    <property type="match status" value="1"/>
</dbReference>
<keyword evidence="7 10" id="KW-0479">Metal-binding</keyword>
<protein>
    <recommendedName>
        <fullName evidence="10">5-methyltetrahydropteroyltriglutamate--homocysteine methyltransferase</fullName>
        <ecNumber evidence="10">2.1.1.14</ecNumber>
    </recommendedName>
    <alternativeName>
        <fullName evidence="10">Cobalamin-independent methionine synthase</fullName>
    </alternativeName>
    <alternativeName>
        <fullName evidence="10">Methionine synthase, vitamin-B12 independent isozyme</fullName>
    </alternativeName>
</protein>
<feature type="binding site" evidence="10 11">
    <location>
        <position position="603"/>
    </location>
    <ligand>
        <name>L-homocysteine</name>
        <dbReference type="ChEBI" id="CHEBI:58199"/>
    </ligand>
</feature>
<dbReference type="PIRSF" id="PIRSF000382">
    <property type="entry name" value="MeTrfase_B12_ind"/>
    <property type="match status" value="1"/>
</dbReference>
<dbReference type="SUPFAM" id="SSF51726">
    <property type="entry name" value="UROD/MetE-like"/>
    <property type="match status" value="2"/>
</dbReference>
<feature type="binding site" evidence="10 11">
    <location>
        <begin position="435"/>
        <end position="437"/>
    </location>
    <ligand>
        <name>L-homocysteine</name>
        <dbReference type="ChEBI" id="CHEBI:58199"/>
    </ligand>
</feature>
<dbReference type="CDD" id="cd03311">
    <property type="entry name" value="CIMS_C_terminal_like"/>
    <property type="match status" value="1"/>
</dbReference>
<feature type="binding site" evidence="10">
    <location>
        <position position="488"/>
    </location>
    <ligand>
        <name>L-homocysteine</name>
        <dbReference type="ChEBI" id="CHEBI:58199"/>
    </ligand>
</feature>
<dbReference type="GO" id="GO:0032259">
    <property type="term" value="P:methylation"/>
    <property type="evidence" value="ECO:0007669"/>
    <property type="project" value="UniProtKB-KW"/>
</dbReference>
<evidence type="ECO:0000256" key="11">
    <source>
        <dbReference type="PIRSR" id="PIRSR000382-1"/>
    </source>
</evidence>
<evidence type="ECO:0000256" key="8">
    <source>
        <dbReference type="ARBA" id="ARBA00022833"/>
    </source>
</evidence>
<dbReference type="NCBIfam" id="NF003556">
    <property type="entry name" value="PRK05222.1"/>
    <property type="match status" value="1"/>
</dbReference>
<comment type="function">
    <text evidence="1 10">Catalyzes the transfer of a methyl group from 5-methyltetrahydrofolate to homocysteine resulting in methionine formation.</text>
</comment>
<organism evidence="16">
    <name type="scientific">Thermomicrobium roseum</name>
    <dbReference type="NCBI Taxonomy" id="500"/>
    <lineage>
        <taxon>Bacteria</taxon>
        <taxon>Pseudomonadati</taxon>
        <taxon>Thermomicrobiota</taxon>
        <taxon>Thermomicrobia</taxon>
        <taxon>Thermomicrobiales</taxon>
        <taxon>Thermomicrobiaceae</taxon>
        <taxon>Thermomicrobium</taxon>
    </lineage>
</organism>
<comment type="catalytic activity">
    <reaction evidence="10">
        <text>5-methyltetrahydropteroyltri-L-glutamate + L-homocysteine = tetrahydropteroyltri-L-glutamate + L-methionine</text>
        <dbReference type="Rhea" id="RHEA:21196"/>
        <dbReference type="ChEBI" id="CHEBI:57844"/>
        <dbReference type="ChEBI" id="CHEBI:58140"/>
        <dbReference type="ChEBI" id="CHEBI:58199"/>
        <dbReference type="ChEBI" id="CHEBI:58207"/>
        <dbReference type="EC" id="2.1.1.14"/>
    </reaction>
</comment>
<feature type="domain" description="Cobalamin-independent methionine synthase MetE N-terminal" evidence="15">
    <location>
        <begin position="4"/>
        <end position="313"/>
    </location>
</feature>
<feature type="binding site" evidence="10">
    <location>
        <position position="647"/>
    </location>
    <ligand>
        <name>Zn(2+)</name>
        <dbReference type="ChEBI" id="CHEBI:29105"/>
        <note>catalytic</note>
    </ligand>
</feature>
<evidence type="ECO:0000256" key="13">
    <source>
        <dbReference type="PIRSR" id="PIRSR000382-3"/>
    </source>
</evidence>
<keyword evidence="10" id="KW-0677">Repeat</keyword>
<feature type="active site" description="Proton donor" evidence="10 13">
    <location>
        <position position="698"/>
    </location>
</feature>
<dbReference type="FunFam" id="3.20.20.210:FF:000002">
    <property type="entry name" value="5-methyltetrahydropteroyltriglutamate--homocysteine methyltransferase"/>
    <property type="match status" value="1"/>
</dbReference>
<comment type="cofactor">
    <cofactor evidence="12">
        <name>Zn(2+)</name>
        <dbReference type="ChEBI" id="CHEBI:29105"/>
    </cofactor>
    <text evidence="12">Binds 2 Zn(2+) ions per subunit.</text>
</comment>
<dbReference type="InterPro" id="IPR006276">
    <property type="entry name" value="Cobalamin-indep_Met_synthase"/>
</dbReference>
<dbReference type="EC" id="2.1.1.14" evidence="10"/>
<evidence type="ECO:0000256" key="5">
    <source>
        <dbReference type="ARBA" id="ARBA00022605"/>
    </source>
</evidence>
<dbReference type="InterPro" id="IPR038071">
    <property type="entry name" value="UROD/MetE-like_sf"/>
</dbReference>
<evidence type="ECO:0000256" key="9">
    <source>
        <dbReference type="ARBA" id="ARBA00023167"/>
    </source>
</evidence>
<evidence type="ECO:0000256" key="6">
    <source>
        <dbReference type="ARBA" id="ARBA00022679"/>
    </source>
</evidence>
<feature type="binding site" evidence="10 11">
    <location>
        <position position="603"/>
    </location>
    <ligand>
        <name>L-methionine</name>
        <dbReference type="ChEBI" id="CHEBI:57844"/>
    </ligand>
</feature>
<dbReference type="AlphaFoldDB" id="A0A7C2BEI1"/>
<feature type="domain" description="Cobalamin-independent methionine synthase MetE C-terminal/archaeal" evidence="14">
    <location>
        <begin position="430"/>
        <end position="752"/>
    </location>
</feature>
<feature type="binding site" evidence="10 11">
    <location>
        <position position="488"/>
    </location>
    <ligand>
        <name>L-methionine</name>
        <dbReference type="ChEBI" id="CHEBI:57844"/>
    </ligand>
</feature>
<evidence type="ECO:0000256" key="2">
    <source>
        <dbReference type="ARBA" id="ARBA00004681"/>
    </source>
</evidence>
<evidence type="ECO:0000256" key="3">
    <source>
        <dbReference type="ARBA" id="ARBA00009553"/>
    </source>
</evidence>
<evidence type="ECO:0000256" key="4">
    <source>
        <dbReference type="ARBA" id="ARBA00022603"/>
    </source>
</evidence>
<comment type="caution">
    <text evidence="10">Lacks conserved residue(s) required for the propagation of feature annotation.</text>
</comment>
<feature type="binding site" evidence="10">
    <location>
        <position position="669"/>
    </location>
    <ligand>
        <name>Zn(2+)</name>
        <dbReference type="ChEBI" id="CHEBI:29105"/>
        <note>catalytic</note>
    </ligand>
</feature>
<feature type="binding site" evidence="12">
    <location>
        <position position="647"/>
    </location>
    <ligand>
        <name>Zn(2+)</name>
        <dbReference type="ChEBI" id="CHEBI:29105"/>
        <label>1</label>
        <note>catalytic</note>
    </ligand>
</feature>
<keyword evidence="4 10" id="KW-0489">Methyltransferase</keyword>
<evidence type="ECO:0000256" key="12">
    <source>
        <dbReference type="PIRSR" id="PIRSR000382-2"/>
    </source>
</evidence>
<evidence type="ECO:0000256" key="10">
    <source>
        <dbReference type="HAMAP-Rule" id="MF_00172"/>
    </source>
</evidence>
<keyword evidence="5 10" id="KW-0028">Amino-acid biosynthesis</keyword>
<gene>
    <name evidence="10 16" type="primary">metE</name>
    <name evidence="16" type="ORF">ENP47_08940</name>
</gene>
<evidence type="ECO:0000259" key="14">
    <source>
        <dbReference type="Pfam" id="PF01717"/>
    </source>
</evidence>
<feature type="binding site" evidence="10">
    <location>
        <begin position="16"/>
        <end position="19"/>
    </location>
    <ligand>
        <name>5-methyltetrahydropteroyltri-L-glutamate</name>
        <dbReference type="ChEBI" id="CHEBI:58207"/>
    </ligand>
</feature>
<feature type="binding site" evidence="12">
    <location>
        <position position="669"/>
    </location>
    <ligand>
        <name>Zn(2+)</name>
        <dbReference type="ChEBI" id="CHEBI:29105"/>
        <label>1</label>
        <note>catalytic</note>
    </ligand>
</feature>
<reference evidence="16" key="1">
    <citation type="journal article" date="2020" name="mSystems">
        <title>Genome- and Community-Level Interaction Insights into Carbon Utilization and Element Cycling Functions of Hydrothermarchaeota in Hydrothermal Sediment.</title>
        <authorList>
            <person name="Zhou Z."/>
            <person name="Liu Y."/>
            <person name="Xu W."/>
            <person name="Pan J."/>
            <person name="Luo Z.H."/>
            <person name="Li M."/>
        </authorList>
    </citation>
    <scope>NUCLEOTIDE SEQUENCE [LARGE SCALE GENOMIC DNA]</scope>
    <source>
        <strain evidence="16">SpSt-222</strain>
    </source>
</reference>
<feature type="binding site" evidence="10">
    <location>
        <position position="730"/>
    </location>
    <ligand>
        <name>Zn(2+)</name>
        <dbReference type="ChEBI" id="CHEBI:29105"/>
        <note>catalytic</note>
    </ligand>
</feature>
<evidence type="ECO:0000313" key="16">
    <source>
        <dbReference type="EMBL" id="HEF65707.1"/>
    </source>
</evidence>
<comment type="cofactor">
    <cofactor evidence="10">
        <name>Zn(2+)</name>
        <dbReference type="ChEBI" id="CHEBI:29105"/>
    </cofactor>
    <text evidence="10">Binds 1 zinc ion per subunit.</text>
</comment>
<comment type="pathway">
    <text evidence="2 10">Amino-acid biosynthesis; L-methionine biosynthesis via de novo pathway; L-methionine from L-homocysteine (MetE route): step 1/1.</text>
</comment>
<dbReference type="GO" id="GO:0009086">
    <property type="term" value="P:methionine biosynthetic process"/>
    <property type="evidence" value="ECO:0007669"/>
    <property type="project" value="UniProtKB-UniRule"/>
</dbReference>
<sequence length="763" mass="87266">MAKSSLLGYPRIGKQRELKRALERYWAGESDEANLLATGRAVREAAWRVQRDAGIDLIPCNDFSFYDHVLDTICLVGLVPERFGPPEPEVSFRTYFAMARGAPGIPALELTKWFDTNYHYLVPEFDAPGPRLASAKPFEEFAEATAFLGRPAKPVLLGPLSLLLLGKRHTRPLVEHLDQLIPIYIEVLERLARAGAEWVQIDEPVLVQDRTEEELQLLRRAYQSLGHASTRPRIMLQTYYGSLDDASWDVVTGLPIEGIGLDFVRDDGNRALLNRHGFPQGKVLGAGVVNGRNVWRTNLVEALEKLEEIAEHVTPDRIWVQPSCTLLHLPHDVRLETSLPEPVRALLAFAEQRLEELVILTRAMNEGRQAILEELERNAEAFRVALDGARLYRRDVRERLAALTEDDFRRSSPYEVREPLQRARFQLPLFPTTTIGSYPQTPDIRQVRARWRAGKLSDEEYWTFIRERIADVIRRQEEIGLDVLVHGEFERPDMVEYFAEQLEGFVLTEHGWVQSYGSRVVRPPIIFGDVARPKPMTVEVSRYAQSLTQKPVKGMLTGPVTILNWSFVREDIPRREVAYQIALALRDEVRDLEAAGISIIQIDEPALREGLPLRRAGWPEYLDWAVRAFRLASSGVRDDTQIHSHMCYSEFNDIIEAIDALDADVISIENSRSHGELLQAFQDYQYPRQIGPGVYDVHSARVPSVEEILQLLEQALQYLRPEQLWVNPDCGLKTRRPEEVWPSLQNMVEAARRLRERYIVTAH</sequence>
<dbReference type="InterPro" id="IPR002629">
    <property type="entry name" value="Met_Synth_C/arc"/>
</dbReference>
<dbReference type="CDD" id="cd03312">
    <property type="entry name" value="CIMS_N_terminal_like"/>
    <property type="match status" value="1"/>
</dbReference>
<feature type="binding site" evidence="10">
    <location>
        <position position="609"/>
    </location>
    <ligand>
        <name>5-methyltetrahydropteroyltri-L-glutamate</name>
        <dbReference type="ChEBI" id="CHEBI:58207"/>
    </ligand>
</feature>
<name>A0A7C2BEI1_THERO</name>
<feature type="binding site" evidence="11">
    <location>
        <position position="117"/>
    </location>
    <ligand>
        <name>5-methyltetrahydropteroyltri-L-glutamate</name>
        <dbReference type="ChEBI" id="CHEBI:58207"/>
    </ligand>
</feature>
<evidence type="ECO:0000256" key="1">
    <source>
        <dbReference type="ARBA" id="ARBA00002777"/>
    </source>
</evidence>
<feature type="binding site" evidence="12">
    <location>
        <position position="730"/>
    </location>
    <ligand>
        <name>Zn(2+)</name>
        <dbReference type="ChEBI" id="CHEBI:29105"/>
        <label>1</label>
        <note>catalytic</note>
    </ligand>
</feature>